<reference evidence="1" key="1">
    <citation type="submission" date="2015-08" db="EMBL/GenBank/DDBJ databases">
        <title>Complete DNA Sequence of Pseudomonas syringae pv. actinidiae, the Causal Agent of Kiwifruit Canker Disease.</title>
        <authorList>
            <person name="Rikkerink E.H.A."/>
            <person name="Fineran P.C."/>
        </authorList>
    </citation>
    <scope>NUCLEOTIDE SEQUENCE</scope>
    <source>
        <strain evidence="1">DSM 13666</strain>
    </source>
</reference>
<dbReference type="PATRIC" id="fig|136160.3.peg.3511"/>
<evidence type="ECO:0000313" key="1">
    <source>
        <dbReference type="EMBL" id="KOO40027.1"/>
    </source>
</evidence>
<accession>A0A0M0KN60</accession>
<name>A0A0M0KN60_ALKHA</name>
<dbReference type="Pfam" id="PF13730">
    <property type="entry name" value="HTH_36"/>
    <property type="match status" value="1"/>
</dbReference>
<dbReference type="EMBL" id="LILD01000001">
    <property type="protein sequence ID" value="KOO40027.1"/>
    <property type="molecule type" value="Genomic_DNA"/>
</dbReference>
<proteinExistence type="predicted"/>
<protein>
    <submittedName>
        <fullName evidence="1">Transcriptional regulator</fullName>
    </submittedName>
</protein>
<organism evidence="1">
    <name type="scientific">Halalkalibacterium halodurans</name>
    <name type="common">Bacillus halodurans</name>
    <dbReference type="NCBI Taxonomy" id="86665"/>
    <lineage>
        <taxon>Bacteria</taxon>
        <taxon>Bacillati</taxon>
        <taxon>Bacillota</taxon>
        <taxon>Bacilli</taxon>
        <taxon>Bacillales</taxon>
        <taxon>Bacillaceae</taxon>
        <taxon>Halalkalibacterium (ex Joshi et al. 2022)</taxon>
    </lineage>
</organism>
<gene>
    <name evidence="1" type="ORF">AMD02_15150</name>
</gene>
<dbReference type="AlphaFoldDB" id="A0A0M0KN60"/>
<dbReference type="Gene3D" id="1.10.10.10">
    <property type="entry name" value="Winged helix-like DNA-binding domain superfamily/Winged helix DNA-binding domain"/>
    <property type="match status" value="1"/>
</dbReference>
<dbReference type="InterPro" id="IPR036388">
    <property type="entry name" value="WH-like_DNA-bd_sf"/>
</dbReference>
<comment type="caution">
    <text evidence="1">The sequence shown here is derived from an EMBL/GenBank/DDBJ whole genome shotgun (WGS) entry which is preliminary data.</text>
</comment>
<sequence length="139" mass="15798">MCEIVFATCNSSEGVFGMNEKETKIFVKMYVDAVSSGLIADMGPDNWQTLCVIASYMDENGRCYPTQAQIARGLGVRRETANRRVKKLLDYRWCGRPIIEAYRKRNGKGVWENTEYVISAISQLRIFDAEPEDVRPCDA</sequence>